<dbReference type="Proteomes" id="UP000005222">
    <property type="component" value="Chromosome F"/>
</dbReference>
<dbReference type="FunCoup" id="G8YLS9">
    <property type="interactions" value="109"/>
</dbReference>
<dbReference type="InterPro" id="IPR058825">
    <property type="entry name" value="MDM34_N"/>
</dbReference>
<proteinExistence type="inferred from homology"/>
<evidence type="ECO:0000256" key="7">
    <source>
        <dbReference type="ARBA" id="ARBA00023121"/>
    </source>
</evidence>
<dbReference type="CDD" id="cd21673">
    <property type="entry name" value="SMP_Mdm34"/>
    <property type="match status" value="1"/>
</dbReference>
<name>G8YLS9_PICSO</name>
<dbReference type="eggNOG" id="ENOG502QT3W">
    <property type="taxonomic scope" value="Eukaryota"/>
</dbReference>
<feature type="region of interest" description="Disordered" evidence="11">
    <location>
        <begin position="509"/>
        <end position="530"/>
    </location>
</feature>
<reference evidence="13 14" key="1">
    <citation type="journal article" date="2012" name="G3 (Bethesda)">
        <title>Pichia sorbitophila, an interspecies yeast hybrid reveals early steps of genome resolution following polyploidization.</title>
        <authorList>
            <person name="Leh Louis V."/>
            <person name="Despons L."/>
            <person name="Friedrich A."/>
            <person name="Martin T."/>
            <person name="Durrens P."/>
            <person name="Casaregola S."/>
            <person name="Neuveglise C."/>
            <person name="Fairhead C."/>
            <person name="Marck C."/>
            <person name="Cruz J.A."/>
            <person name="Straub M.L."/>
            <person name="Kugler V."/>
            <person name="Sacerdot C."/>
            <person name="Uzunov Z."/>
            <person name="Thierry A."/>
            <person name="Weiss S."/>
            <person name="Bleykasten C."/>
            <person name="De Montigny J."/>
            <person name="Jacques N."/>
            <person name="Jung P."/>
            <person name="Lemaire M."/>
            <person name="Mallet S."/>
            <person name="Morel G."/>
            <person name="Richard G.F."/>
            <person name="Sarkar A."/>
            <person name="Savel G."/>
            <person name="Schacherer J."/>
            <person name="Seret M.L."/>
            <person name="Talla E."/>
            <person name="Samson G."/>
            <person name="Jubin C."/>
            <person name="Poulain J."/>
            <person name="Vacherie B."/>
            <person name="Barbe V."/>
            <person name="Pelletier E."/>
            <person name="Sherman D.J."/>
            <person name="Westhof E."/>
            <person name="Weissenbach J."/>
            <person name="Baret P.V."/>
            <person name="Wincker P."/>
            <person name="Gaillardin C."/>
            <person name="Dujon B."/>
            <person name="Souciet J.L."/>
        </authorList>
    </citation>
    <scope>NUCLEOTIDE SEQUENCE [LARGE SCALE GENOMIC DNA]</scope>
    <source>
        <strain evidence="14">ATCC MYA-4447 / BCRC 22081 / CBS 7064 / NBRC 10061 / NRRL Y-12695</strain>
    </source>
</reference>
<gene>
    <name evidence="13" type="primary">Piso0_001810</name>
    <name evidence="10" type="synonym">MDM34</name>
    <name evidence="13" type="ORF">GNLVRS01_PISO0F14547g</name>
</gene>
<comment type="subunit">
    <text evidence="10">Component of the ER-mitochondria encounter structure (ERMES) or MDM complex, composed of MMM1, MDM10, MDM12 and Piso0_001810.</text>
</comment>
<dbReference type="HAMAP" id="MF_03105">
    <property type="entry name" value="Mdm34"/>
    <property type="match status" value="1"/>
</dbReference>
<evidence type="ECO:0000313" key="14">
    <source>
        <dbReference type="Proteomes" id="UP000005222"/>
    </source>
</evidence>
<keyword evidence="8 10" id="KW-0496">Mitochondrion</keyword>
<evidence type="ECO:0000313" key="13">
    <source>
        <dbReference type="EMBL" id="CCE89013.1"/>
    </source>
</evidence>
<evidence type="ECO:0000256" key="5">
    <source>
        <dbReference type="ARBA" id="ARBA00022787"/>
    </source>
</evidence>
<dbReference type="Pfam" id="PF26545">
    <property type="entry name" value="Mdm34_N"/>
    <property type="match status" value="1"/>
</dbReference>
<comment type="subcellular location">
    <subcellularLocation>
        <location evidence="1">Membrane</location>
    </subcellularLocation>
    <subcellularLocation>
        <location evidence="10">Mitochondrion outer membrane</location>
        <topology evidence="10">Multi-pass membrane protein</topology>
    </subcellularLocation>
    <text evidence="10">The ERMES/MDM complex localizes to a few discrete foci (around 10 per single cell), that represent mitochondria-endoplasmic reticulum junctions. These foci are often found next to mtDNA nucleoids.</text>
</comment>
<dbReference type="GO" id="GO:0007005">
    <property type="term" value="P:mitochondrion organization"/>
    <property type="evidence" value="ECO:0007669"/>
    <property type="project" value="InterPro"/>
</dbReference>
<dbReference type="PROSITE" id="PS51847">
    <property type="entry name" value="SMP"/>
    <property type="match status" value="1"/>
</dbReference>
<keyword evidence="14" id="KW-1185">Reference proteome</keyword>
<dbReference type="EMBL" id="FO082054">
    <property type="protein sequence ID" value="CCE89013.1"/>
    <property type="molecule type" value="Genomic_DNA"/>
</dbReference>
<sequence length="572" mass="64869">MSFKVDWNSLETDSLRNWTQELLTEALNSGKRPNILASDITIKDLNFGKVAPNFEILEIGELDKDRFRGIFKINYDGDFHLTLHTQVQANPLNIYTSNSLEKEVNAFEDSKSFVTPNFVLSNEPFALPLDLKLSDLKISGIGIIVFSKTKGLTLVFRNDPLDSIKVSSTFDTVQVLANFLQNQIESQIRDLFRETLPTLIHQLSLKYTLFDNSDLSDFHSQLRSKISNYSDGEKSEKVTIMDLTSENAYSTNNLQKISNLFNSRETLNLKIPKFKDTVQRSCLEKFNKNLPNLINTLKNSLDLSGINVNGISGIHHSNGIPIELLTCQNHYDEQALNNILKEISAIQSNSYYNKLNNTNGVKPKRRVLKLKGNKSKSRTSEPCAAPSDSFVQTESELTHQRDKSETSTLVDTSMEHSYTQVSEKSFDHSSIPRTYSTPVLSDIRQPQPLRAMHEIKTRFNEDISLPHSHSHFPYNHTSNCYSPSYNPNSSLLSGLGLGNNYFNFTNQAPRTSPIKETPHTAESTPSKSNNYIDIKSINKNLHGLKKLERDEKKNGYHFPNNFDFPPPPPYHV</sequence>
<keyword evidence="5 10" id="KW-1000">Mitochondrion outer membrane</keyword>
<dbReference type="HOGENOM" id="CLU_476594_0_0_1"/>
<evidence type="ECO:0000256" key="3">
    <source>
        <dbReference type="ARBA" id="ARBA00022452"/>
    </source>
</evidence>
<comment type="similarity">
    <text evidence="10">Belongs to the MDM34 family.</text>
</comment>
<dbReference type="InterPro" id="IPR031468">
    <property type="entry name" value="SMP_LBD"/>
</dbReference>
<dbReference type="GO" id="GO:1990456">
    <property type="term" value="P:mitochondrion-endoplasmic reticulum membrane tethering"/>
    <property type="evidence" value="ECO:0007669"/>
    <property type="project" value="TreeGrafter"/>
</dbReference>
<keyword evidence="4 10" id="KW-0812">Transmembrane</keyword>
<keyword evidence="7" id="KW-0446">Lipid-binding</keyword>
<evidence type="ECO:0000256" key="8">
    <source>
        <dbReference type="ARBA" id="ARBA00023128"/>
    </source>
</evidence>
<evidence type="ECO:0000256" key="4">
    <source>
        <dbReference type="ARBA" id="ARBA00022692"/>
    </source>
</evidence>
<organism evidence="13 14">
    <name type="scientific">Pichia sorbitophila (strain ATCC MYA-4447 / BCRC 22081 / CBS 7064 / NBRC 10061 / NRRL Y-12695)</name>
    <name type="common">Hybrid yeast</name>
    <dbReference type="NCBI Taxonomy" id="559304"/>
    <lineage>
        <taxon>Eukaryota</taxon>
        <taxon>Fungi</taxon>
        <taxon>Dikarya</taxon>
        <taxon>Ascomycota</taxon>
        <taxon>Saccharomycotina</taxon>
        <taxon>Pichiomycetes</taxon>
        <taxon>Debaryomycetaceae</taxon>
        <taxon>Millerozyma</taxon>
    </lineage>
</organism>
<dbReference type="AlphaFoldDB" id="G8YLS9"/>
<evidence type="ECO:0000256" key="6">
    <source>
        <dbReference type="ARBA" id="ARBA00023055"/>
    </source>
</evidence>
<protein>
    <recommendedName>
        <fullName evidence="10">Mitochondrial distribution and morphology protein 34</fullName>
    </recommendedName>
</protein>
<feature type="region of interest" description="Disordered" evidence="11">
    <location>
        <begin position="371"/>
        <end position="413"/>
    </location>
</feature>
<evidence type="ECO:0000256" key="11">
    <source>
        <dbReference type="SAM" id="MobiDB-lite"/>
    </source>
</evidence>
<keyword evidence="3 10" id="KW-1134">Transmembrane beta strand</keyword>
<dbReference type="OrthoDB" id="17927at2759"/>
<keyword evidence="6" id="KW-0445">Lipid transport</keyword>
<dbReference type="GO" id="GO:0032865">
    <property type="term" value="C:ERMES complex"/>
    <property type="evidence" value="ECO:0007669"/>
    <property type="project" value="UniProtKB-UniRule"/>
</dbReference>
<evidence type="ECO:0000256" key="9">
    <source>
        <dbReference type="ARBA" id="ARBA00023136"/>
    </source>
</evidence>
<comment type="domain">
    <text evidence="10">Lacks alpha-helical transmembrane segments, suggesting that it resides in the membrane via beta-sheet conformations similar to those predicted for other outer membrane proteins and porin.</text>
</comment>
<keyword evidence="2" id="KW-0813">Transport</keyword>
<comment type="function">
    <text evidence="10">Component of the ERMES/MDM complex, which serves as a molecular tether to connect the endoplasmic reticulum (ER) and mitochondria. Components of this complex are involved in the control of mitochondrial shape and protein biogenesis, and function in nonvesicular lipid trafficking between the ER and mitochondria. Piso0_001810 is required for the interaction of the ER-resident membrane protein MMM1 and the outer mitochondrial membrane-resident beta-barrel protein MDM10.</text>
</comment>
<dbReference type="PANTHER" id="PTHR28185:SF1">
    <property type="entry name" value="MITOCHONDRIAL DISTRIBUTION AND MORPHOLOGY PROTEIN 34"/>
    <property type="match status" value="1"/>
</dbReference>
<accession>G8YLS9</accession>
<dbReference type="GO" id="GO:0008289">
    <property type="term" value="F:lipid binding"/>
    <property type="evidence" value="ECO:0007669"/>
    <property type="project" value="UniProtKB-KW"/>
</dbReference>
<evidence type="ECO:0000256" key="1">
    <source>
        <dbReference type="ARBA" id="ARBA00004370"/>
    </source>
</evidence>
<evidence type="ECO:0000259" key="12">
    <source>
        <dbReference type="PROSITE" id="PS51847"/>
    </source>
</evidence>
<dbReference type="STRING" id="559304.G8YLS9"/>
<keyword evidence="9 10" id="KW-0472">Membrane</keyword>
<dbReference type="PANTHER" id="PTHR28185">
    <property type="entry name" value="MITOCHONDRIAL DISTRIBUTION AND MORPHOLOGY PROTEIN 34"/>
    <property type="match status" value="1"/>
</dbReference>
<feature type="compositionally biased region" description="Polar residues" evidence="11">
    <location>
        <begin position="520"/>
        <end position="530"/>
    </location>
</feature>
<dbReference type="OMA" id="PPMIMEN"/>
<evidence type="ECO:0000256" key="2">
    <source>
        <dbReference type="ARBA" id="ARBA00022448"/>
    </source>
</evidence>
<dbReference type="InParanoid" id="G8YLS9"/>
<feature type="domain" description="SMP-LTD" evidence="12">
    <location>
        <begin position="1"/>
        <end position="205"/>
    </location>
</feature>
<evidence type="ECO:0000256" key="10">
    <source>
        <dbReference type="HAMAP-Rule" id="MF_03105"/>
    </source>
</evidence>
<feature type="compositionally biased region" description="Basic and acidic residues" evidence="11">
    <location>
        <begin position="396"/>
        <end position="405"/>
    </location>
</feature>
<dbReference type="InterPro" id="IPR027536">
    <property type="entry name" value="MDM34"/>
</dbReference>
<dbReference type="GO" id="GO:0015914">
    <property type="term" value="P:phospholipid transport"/>
    <property type="evidence" value="ECO:0007669"/>
    <property type="project" value="TreeGrafter"/>
</dbReference>